<sequence>MSRTWGRVVLAVGIVGVVVNGIDGVVSGPLAWSDAFPLFLAAVAGAELSTGRRRRALRAAAAVVLLTVGFAAGVPAAAHLVAGGPVDLLNLMLGVLALLYAAVGAAALLARRRANGPSPA</sequence>
<dbReference type="Proteomes" id="UP000199063">
    <property type="component" value="Unassembled WGS sequence"/>
</dbReference>
<gene>
    <name evidence="2" type="ORF">SAMN05444921_113211</name>
</gene>
<evidence type="ECO:0000313" key="3">
    <source>
        <dbReference type="Proteomes" id="UP000199063"/>
    </source>
</evidence>
<proteinExistence type="predicted"/>
<dbReference type="STRING" id="1196353.SAMN05444921_113211"/>
<reference evidence="3" key="1">
    <citation type="submission" date="2016-10" db="EMBL/GenBank/DDBJ databases">
        <authorList>
            <person name="Varghese N."/>
            <person name="Submissions S."/>
        </authorList>
    </citation>
    <scope>NUCLEOTIDE SEQUENCE [LARGE SCALE GENOMIC DNA]</scope>
    <source>
        <strain evidence="3">CGMCC 4.7042</strain>
    </source>
</reference>
<dbReference type="RefSeq" id="WP_093656879.1">
    <property type="nucleotide sequence ID" value="NZ_FNHI01000013.1"/>
</dbReference>
<evidence type="ECO:0000256" key="1">
    <source>
        <dbReference type="SAM" id="Phobius"/>
    </source>
</evidence>
<dbReference type="EMBL" id="FNHI01000013">
    <property type="protein sequence ID" value="SDM81016.1"/>
    <property type="molecule type" value="Genomic_DNA"/>
</dbReference>
<keyword evidence="1" id="KW-1133">Transmembrane helix</keyword>
<feature type="transmembrane region" description="Helical" evidence="1">
    <location>
        <begin position="88"/>
        <end position="110"/>
    </location>
</feature>
<organism evidence="2 3">
    <name type="scientific">Streptomyces wuyuanensis</name>
    <dbReference type="NCBI Taxonomy" id="1196353"/>
    <lineage>
        <taxon>Bacteria</taxon>
        <taxon>Bacillati</taxon>
        <taxon>Actinomycetota</taxon>
        <taxon>Actinomycetes</taxon>
        <taxon>Kitasatosporales</taxon>
        <taxon>Streptomycetaceae</taxon>
        <taxon>Streptomyces</taxon>
    </lineage>
</organism>
<keyword evidence="3" id="KW-1185">Reference proteome</keyword>
<feature type="transmembrane region" description="Helical" evidence="1">
    <location>
        <begin position="60"/>
        <end position="82"/>
    </location>
</feature>
<dbReference type="AlphaFoldDB" id="A0A1G9W9X5"/>
<name>A0A1G9W9X5_9ACTN</name>
<keyword evidence="1" id="KW-0472">Membrane</keyword>
<evidence type="ECO:0000313" key="2">
    <source>
        <dbReference type="EMBL" id="SDM81016.1"/>
    </source>
</evidence>
<keyword evidence="1" id="KW-0812">Transmembrane</keyword>
<protein>
    <submittedName>
        <fullName evidence="2">Uncharacterized protein</fullName>
    </submittedName>
</protein>
<accession>A0A1G9W9X5</accession>
<feature type="transmembrane region" description="Helical" evidence="1">
    <location>
        <begin position="31"/>
        <end position="48"/>
    </location>
</feature>
<dbReference type="GeneID" id="40831389"/>